<dbReference type="EMBL" id="KV722486">
    <property type="protein sequence ID" value="OCH87427.1"/>
    <property type="molecule type" value="Genomic_DNA"/>
</dbReference>
<protein>
    <submittedName>
        <fullName evidence="3">Uncharacterized protein</fullName>
    </submittedName>
</protein>
<feature type="compositionally biased region" description="Basic and acidic residues" evidence="1">
    <location>
        <begin position="298"/>
        <end position="307"/>
    </location>
</feature>
<reference evidence="3 4" key="1">
    <citation type="submission" date="2016-07" db="EMBL/GenBank/DDBJ databases">
        <title>Draft genome of the white-rot fungus Obba rivulosa 3A-2.</title>
        <authorList>
            <consortium name="DOE Joint Genome Institute"/>
            <person name="Miettinen O."/>
            <person name="Riley R."/>
            <person name="Acob R."/>
            <person name="Barry K."/>
            <person name="Cullen D."/>
            <person name="De Vries R."/>
            <person name="Hainaut M."/>
            <person name="Hatakka A."/>
            <person name="Henrissat B."/>
            <person name="Hilden K."/>
            <person name="Kuo R."/>
            <person name="Labutti K."/>
            <person name="Lipzen A."/>
            <person name="Makela M.R."/>
            <person name="Sandor L."/>
            <person name="Spatafora J.W."/>
            <person name="Grigoriev I.V."/>
            <person name="Hibbett D.S."/>
        </authorList>
    </citation>
    <scope>NUCLEOTIDE SEQUENCE [LARGE SCALE GENOMIC DNA]</scope>
    <source>
        <strain evidence="3 4">3A-2</strain>
    </source>
</reference>
<dbReference type="OrthoDB" id="2758323at2759"/>
<proteinExistence type="predicted"/>
<keyword evidence="2" id="KW-0472">Membrane</keyword>
<keyword evidence="4" id="KW-1185">Reference proteome</keyword>
<dbReference type="CDD" id="cd12087">
    <property type="entry name" value="TM_EGFR-like"/>
    <property type="match status" value="1"/>
</dbReference>
<organism evidence="3 4">
    <name type="scientific">Obba rivulosa</name>
    <dbReference type="NCBI Taxonomy" id="1052685"/>
    <lineage>
        <taxon>Eukaryota</taxon>
        <taxon>Fungi</taxon>
        <taxon>Dikarya</taxon>
        <taxon>Basidiomycota</taxon>
        <taxon>Agaricomycotina</taxon>
        <taxon>Agaricomycetes</taxon>
        <taxon>Polyporales</taxon>
        <taxon>Gelatoporiaceae</taxon>
        <taxon>Obba</taxon>
    </lineage>
</organism>
<dbReference type="AlphaFoldDB" id="A0A8E2AVH0"/>
<evidence type="ECO:0000313" key="3">
    <source>
        <dbReference type="EMBL" id="OCH87427.1"/>
    </source>
</evidence>
<feature type="compositionally biased region" description="Basic and acidic residues" evidence="1">
    <location>
        <begin position="1"/>
        <end position="11"/>
    </location>
</feature>
<feature type="transmembrane region" description="Helical" evidence="2">
    <location>
        <begin position="186"/>
        <end position="208"/>
    </location>
</feature>
<evidence type="ECO:0000256" key="2">
    <source>
        <dbReference type="SAM" id="Phobius"/>
    </source>
</evidence>
<dbReference type="Proteomes" id="UP000250043">
    <property type="component" value="Unassembled WGS sequence"/>
</dbReference>
<feature type="region of interest" description="Disordered" evidence="1">
    <location>
        <begin position="1"/>
        <end position="116"/>
    </location>
</feature>
<feature type="compositionally biased region" description="Low complexity" evidence="1">
    <location>
        <begin position="84"/>
        <end position="109"/>
    </location>
</feature>
<feature type="region of interest" description="Disordered" evidence="1">
    <location>
        <begin position="280"/>
        <end position="307"/>
    </location>
</feature>
<keyword evidence="2" id="KW-1133">Transmembrane helix</keyword>
<feature type="region of interest" description="Disordered" evidence="1">
    <location>
        <begin position="128"/>
        <end position="147"/>
    </location>
</feature>
<keyword evidence="2" id="KW-0812">Transmembrane</keyword>
<feature type="compositionally biased region" description="Low complexity" evidence="1">
    <location>
        <begin position="20"/>
        <end position="55"/>
    </location>
</feature>
<sequence length="307" mass="31577">MPRALFKHEQNPSHPPAFGFPPSFGFPPCFGGASDCTPTNTSPSTSAFSSPSGLPIDPASSSNPNDPVSVTSPPLNATLSLSQTAFSTDTSATSDPSPSPTAPGTSIPAQSDDNSTSIALTSTSLEPSTSASLFTSPTSGSGSLTTSPVSVRVATTASSMLFNSAESASSTVHIAAAISHSNHAGAIAGGVIGSFAFLAAVLGAAFVLRRRHIRKNHVAPSAEFMAVAPRPGTGFGPADTPTPYEHDFSTEDLEQPPPFTPGKWTDPVYEKVQASAALQEQYSRSYDQHQAGASSAYEKSEGRMLLD</sequence>
<feature type="compositionally biased region" description="Polar residues" evidence="1">
    <location>
        <begin position="59"/>
        <end position="83"/>
    </location>
</feature>
<evidence type="ECO:0000313" key="4">
    <source>
        <dbReference type="Proteomes" id="UP000250043"/>
    </source>
</evidence>
<feature type="compositionally biased region" description="Low complexity" evidence="1">
    <location>
        <begin position="132"/>
        <end position="147"/>
    </location>
</feature>
<evidence type="ECO:0000256" key="1">
    <source>
        <dbReference type="SAM" id="MobiDB-lite"/>
    </source>
</evidence>
<gene>
    <name evidence="3" type="ORF">OBBRIDRAFT_796251</name>
</gene>
<accession>A0A8E2AVH0</accession>
<name>A0A8E2AVH0_9APHY</name>